<dbReference type="CDD" id="cd02966">
    <property type="entry name" value="TlpA_like_family"/>
    <property type="match status" value="1"/>
</dbReference>
<dbReference type="PANTHER" id="PTHR42852:SF13">
    <property type="entry name" value="PROTEIN DIPZ"/>
    <property type="match status" value="1"/>
</dbReference>
<dbReference type="Gene3D" id="3.40.30.10">
    <property type="entry name" value="Glutaredoxin"/>
    <property type="match status" value="1"/>
</dbReference>
<dbReference type="InterPro" id="IPR013740">
    <property type="entry name" value="Redoxin"/>
</dbReference>
<gene>
    <name evidence="2" type="ORF">J4050_13880</name>
</gene>
<dbReference type="InterPro" id="IPR050553">
    <property type="entry name" value="Thioredoxin_ResA/DsbE_sf"/>
</dbReference>
<dbReference type="Proteomes" id="UP000676776">
    <property type="component" value="Unassembled WGS sequence"/>
</dbReference>
<evidence type="ECO:0000313" key="2">
    <source>
        <dbReference type="EMBL" id="MBO3117842.1"/>
    </source>
</evidence>
<dbReference type="EMBL" id="JAGEVF010000013">
    <property type="protein sequence ID" value="MBO3117842.1"/>
    <property type="molecule type" value="Genomic_DNA"/>
</dbReference>
<name>A0ABS3T519_9FLAO</name>
<reference evidence="2 3" key="1">
    <citation type="submission" date="2021-03" db="EMBL/GenBank/DDBJ databases">
        <title>Winogradskyella sp. nov., isolated from costal sediment.</title>
        <authorList>
            <person name="Gao C."/>
        </authorList>
    </citation>
    <scope>NUCLEOTIDE SEQUENCE [LARGE SCALE GENOMIC DNA]</scope>
    <source>
        <strain evidence="2 3">DF17</strain>
    </source>
</reference>
<keyword evidence="3" id="KW-1185">Reference proteome</keyword>
<proteinExistence type="predicted"/>
<feature type="domain" description="Thioredoxin" evidence="1">
    <location>
        <begin position="45"/>
        <end position="189"/>
    </location>
</feature>
<sequence length="190" mass="22294">MKTKNKKRIITNVIWLLMVLVLLIPQSRQRIQIAFHSIISNFKGVEMIDSSDRQVLSNYDWKLIDKHNKPYNLSDAKNKVVLINFWATWCPPCIAEMPSLQGLYEKYQDEVIFLFVTNEDLVKVNTFLDANRYSFKAYNPLNRIPKELMTKSIPRTFILNKNLEIVVDEKGALDWNQPAIHQLLKTLIEE</sequence>
<dbReference type="InterPro" id="IPR013766">
    <property type="entry name" value="Thioredoxin_domain"/>
</dbReference>
<dbReference type="PANTHER" id="PTHR42852">
    <property type="entry name" value="THIOL:DISULFIDE INTERCHANGE PROTEIN DSBE"/>
    <property type="match status" value="1"/>
</dbReference>
<dbReference type="InterPro" id="IPR036249">
    <property type="entry name" value="Thioredoxin-like_sf"/>
</dbReference>
<comment type="caution">
    <text evidence="2">The sequence shown here is derived from an EMBL/GenBank/DDBJ whole genome shotgun (WGS) entry which is preliminary data.</text>
</comment>
<organism evidence="2 3">
    <name type="scientific">Winogradskyella pelagia</name>
    <dbReference type="NCBI Taxonomy" id="2819984"/>
    <lineage>
        <taxon>Bacteria</taxon>
        <taxon>Pseudomonadati</taxon>
        <taxon>Bacteroidota</taxon>
        <taxon>Flavobacteriia</taxon>
        <taxon>Flavobacteriales</taxon>
        <taxon>Flavobacteriaceae</taxon>
        <taxon>Winogradskyella</taxon>
    </lineage>
</organism>
<dbReference type="SUPFAM" id="SSF52833">
    <property type="entry name" value="Thioredoxin-like"/>
    <property type="match status" value="1"/>
</dbReference>
<protein>
    <submittedName>
        <fullName evidence="2">TlpA family protein disulfide reductase</fullName>
    </submittedName>
</protein>
<evidence type="ECO:0000259" key="1">
    <source>
        <dbReference type="PROSITE" id="PS51352"/>
    </source>
</evidence>
<dbReference type="PROSITE" id="PS51352">
    <property type="entry name" value="THIOREDOXIN_2"/>
    <property type="match status" value="1"/>
</dbReference>
<evidence type="ECO:0000313" key="3">
    <source>
        <dbReference type="Proteomes" id="UP000676776"/>
    </source>
</evidence>
<dbReference type="RefSeq" id="WP_208155197.1">
    <property type="nucleotide sequence ID" value="NZ_JAGEVF010000013.1"/>
</dbReference>
<dbReference type="Pfam" id="PF08534">
    <property type="entry name" value="Redoxin"/>
    <property type="match status" value="1"/>
</dbReference>
<accession>A0ABS3T519</accession>